<protein>
    <submittedName>
        <fullName evidence="3">DUF1851 domain-containing protein</fullName>
    </submittedName>
</protein>
<comment type="caution">
    <text evidence="3">The sequence shown here is derived from an EMBL/GenBank/DDBJ whole genome shotgun (WGS) entry which is preliminary data.</text>
</comment>
<dbReference type="InterPro" id="IPR015002">
    <property type="entry name" value="T6SS_Tdi1_C"/>
</dbReference>
<dbReference type="Proteomes" id="UP000446768">
    <property type="component" value="Unassembled WGS sequence"/>
</dbReference>
<dbReference type="AlphaFoldDB" id="A0A7X2IU99"/>
<feature type="domain" description="T6SS immunity protein Tdi1 C-terminal" evidence="2">
    <location>
        <begin position="131"/>
        <end position="194"/>
    </location>
</feature>
<name>A0A7X2IU99_9BURK</name>
<dbReference type="Pfam" id="PF08906">
    <property type="entry name" value="T6SS_Tdi1_C"/>
    <property type="match status" value="1"/>
</dbReference>
<evidence type="ECO:0000313" key="4">
    <source>
        <dbReference type="Proteomes" id="UP000446768"/>
    </source>
</evidence>
<keyword evidence="4" id="KW-1185">Reference proteome</keyword>
<dbReference type="EMBL" id="WKJJ01000025">
    <property type="protein sequence ID" value="MRV75922.1"/>
    <property type="molecule type" value="Genomic_DNA"/>
</dbReference>
<feature type="domain" description="GAD-related" evidence="1">
    <location>
        <begin position="5"/>
        <end position="106"/>
    </location>
</feature>
<sequence>MDEDFEYFMQTMGPAILQRHVPRSTVERFRNKLPNQLLEYWQEHGWCGYANGLFWTVDPQEYEPVVKAWIGGTSLMDKDTYHIIARSAFGELYFWGERTGDSLKVFAPGSYCFPRKAMYEESELDFGLRIFFGNRDREENDFGDLFTPALKKLGPLAHDEMYGFVPALVLGGSSDLARLQKVKAVEHLVFLAQLESLEIMTPPCL</sequence>
<organism evidence="3 4">
    <name type="scientific">Pseudoduganella rivuli</name>
    <dbReference type="NCBI Taxonomy" id="2666085"/>
    <lineage>
        <taxon>Bacteria</taxon>
        <taxon>Pseudomonadati</taxon>
        <taxon>Pseudomonadota</taxon>
        <taxon>Betaproteobacteria</taxon>
        <taxon>Burkholderiales</taxon>
        <taxon>Oxalobacteraceae</taxon>
        <taxon>Telluria group</taxon>
        <taxon>Pseudoduganella</taxon>
    </lineage>
</organism>
<evidence type="ECO:0000259" key="1">
    <source>
        <dbReference type="Pfam" id="PF08887"/>
    </source>
</evidence>
<dbReference type="RefSeq" id="WP_154380921.1">
    <property type="nucleotide sequence ID" value="NZ_WKJJ01000025.1"/>
</dbReference>
<reference evidence="3 4" key="1">
    <citation type="submission" date="2019-11" db="EMBL/GenBank/DDBJ databases">
        <title>Novel species isolated from a subtropical stream in China.</title>
        <authorList>
            <person name="Lu H."/>
        </authorList>
    </citation>
    <scope>NUCLEOTIDE SEQUENCE [LARGE SCALE GENOMIC DNA]</scope>
    <source>
        <strain evidence="3 4">FT92W</strain>
    </source>
</reference>
<evidence type="ECO:0000259" key="2">
    <source>
        <dbReference type="Pfam" id="PF08906"/>
    </source>
</evidence>
<accession>A0A7X2IU99</accession>
<dbReference type="Pfam" id="PF08887">
    <property type="entry name" value="GAD-like"/>
    <property type="match status" value="1"/>
</dbReference>
<proteinExistence type="predicted"/>
<dbReference type="InterPro" id="IPR014983">
    <property type="entry name" value="GAD-rel"/>
</dbReference>
<evidence type="ECO:0000313" key="3">
    <source>
        <dbReference type="EMBL" id="MRV75922.1"/>
    </source>
</evidence>
<gene>
    <name evidence="3" type="ORF">GJ700_29835</name>
</gene>